<name>A0A6V8LEG0_9ACTN</name>
<protein>
    <submittedName>
        <fullName evidence="1">Uncharacterized protein</fullName>
    </submittedName>
</protein>
<reference evidence="1 2" key="2">
    <citation type="submission" date="2020-03" db="EMBL/GenBank/DDBJ databases">
        <authorList>
            <person name="Ichikawa N."/>
            <person name="Kimura A."/>
            <person name="Kitahashi Y."/>
            <person name="Uohara A."/>
        </authorList>
    </citation>
    <scope>NUCLEOTIDE SEQUENCE [LARGE SCALE GENOMIC DNA]</scope>
    <source>
        <strain evidence="1 2">NBRC 108638</strain>
    </source>
</reference>
<dbReference type="EMBL" id="BLPG01000002">
    <property type="protein sequence ID" value="GFJ95632.1"/>
    <property type="molecule type" value="Genomic_DNA"/>
</dbReference>
<accession>A0A6V8LEG0</accession>
<organism evidence="1 2">
    <name type="scientific">Phytohabitans rumicis</name>
    <dbReference type="NCBI Taxonomy" id="1076125"/>
    <lineage>
        <taxon>Bacteria</taxon>
        <taxon>Bacillati</taxon>
        <taxon>Actinomycetota</taxon>
        <taxon>Actinomycetes</taxon>
        <taxon>Micromonosporales</taxon>
        <taxon>Micromonosporaceae</taxon>
    </lineage>
</organism>
<comment type="caution">
    <text evidence="1">The sequence shown here is derived from an EMBL/GenBank/DDBJ whole genome shotgun (WGS) entry which is preliminary data.</text>
</comment>
<proteinExistence type="predicted"/>
<dbReference type="AlphaFoldDB" id="A0A6V8LEG0"/>
<reference evidence="1 2" key="1">
    <citation type="submission" date="2020-03" db="EMBL/GenBank/DDBJ databases">
        <title>Whole genome shotgun sequence of Phytohabitans rumicis NBRC 108638.</title>
        <authorList>
            <person name="Komaki H."/>
            <person name="Tamura T."/>
        </authorList>
    </citation>
    <scope>NUCLEOTIDE SEQUENCE [LARGE SCALE GENOMIC DNA]</scope>
    <source>
        <strain evidence="1 2">NBRC 108638</strain>
    </source>
</reference>
<dbReference type="Proteomes" id="UP000482960">
    <property type="component" value="Unassembled WGS sequence"/>
</dbReference>
<keyword evidence="2" id="KW-1185">Reference proteome</keyword>
<evidence type="ECO:0000313" key="2">
    <source>
        <dbReference type="Proteomes" id="UP000482960"/>
    </source>
</evidence>
<evidence type="ECO:0000313" key="1">
    <source>
        <dbReference type="EMBL" id="GFJ95632.1"/>
    </source>
</evidence>
<gene>
    <name evidence="1" type="ORF">Prum_092740</name>
</gene>
<sequence>MNLLKAVCALAALAGPQLVFDESAAAFVVRPGEETEDLEEDWPW</sequence>
<dbReference type="RefSeq" id="WP_281369155.1">
    <property type="nucleotide sequence ID" value="NZ_BAABJB010000060.1"/>
</dbReference>